<dbReference type="InterPro" id="IPR002156">
    <property type="entry name" value="RNaseH_domain"/>
</dbReference>
<dbReference type="Pfam" id="PF13456">
    <property type="entry name" value="RVT_3"/>
    <property type="match status" value="1"/>
</dbReference>
<organism evidence="2 3">
    <name type="scientific">Gossypium stocksii</name>
    <dbReference type="NCBI Taxonomy" id="47602"/>
    <lineage>
        <taxon>Eukaryota</taxon>
        <taxon>Viridiplantae</taxon>
        <taxon>Streptophyta</taxon>
        <taxon>Embryophyta</taxon>
        <taxon>Tracheophyta</taxon>
        <taxon>Spermatophyta</taxon>
        <taxon>Magnoliopsida</taxon>
        <taxon>eudicotyledons</taxon>
        <taxon>Gunneridae</taxon>
        <taxon>Pentapetalae</taxon>
        <taxon>rosids</taxon>
        <taxon>malvids</taxon>
        <taxon>Malvales</taxon>
        <taxon>Malvaceae</taxon>
        <taxon>Malvoideae</taxon>
        <taxon>Gossypium</taxon>
    </lineage>
</organism>
<evidence type="ECO:0000259" key="1">
    <source>
        <dbReference type="Pfam" id="PF13456"/>
    </source>
</evidence>
<dbReference type="PANTHER" id="PTHR47723:SF19">
    <property type="entry name" value="POLYNUCLEOTIDYL TRANSFERASE, RIBONUCLEASE H-LIKE SUPERFAMILY PROTEIN"/>
    <property type="match status" value="1"/>
</dbReference>
<comment type="caution">
    <text evidence="2">The sequence shown here is derived from an EMBL/GenBank/DDBJ whole genome shotgun (WGS) entry which is preliminary data.</text>
</comment>
<dbReference type="SUPFAM" id="SSF53098">
    <property type="entry name" value="Ribonuclease H-like"/>
    <property type="match status" value="1"/>
</dbReference>
<proteinExistence type="predicted"/>
<dbReference type="InterPro" id="IPR053151">
    <property type="entry name" value="RNase_H-like"/>
</dbReference>
<dbReference type="InterPro" id="IPR036397">
    <property type="entry name" value="RNaseH_sf"/>
</dbReference>
<feature type="domain" description="RNase H type-1" evidence="1">
    <location>
        <begin position="118"/>
        <end position="201"/>
    </location>
</feature>
<keyword evidence="3" id="KW-1185">Reference proteome</keyword>
<evidence type="ECO:0000313" key="2">
    <source>
        <dbReference type="EMBL" id="KAH1091029.1"/>
    </source>
</evidence>
<dbReference type="OrthoDB" id="597234at2759"/>
<dbReference type="InterPro" id="IPR044730">
    <property type="entry name" value="RNase_H-like_dom_plant"/>
</dbReference>
<evidence type="ECO:0000313" key="3">
    <source>
        <dbReference type="Proteomes" id="UP000828251"/>
    </source>
</evidence>
<dbReference type="InterPro" id="IPR012337">
    <property type="entry name" value="RNaseH-like_sf"/>
</dbReference>
<name>A0A9D4A607_9ROSI</name>
<dbReference type="Gene3D" id="3.30.420.10">
    <property type="entry name" value="Ribonuclease H-like superfamily/Ribonuclease H"/>
    <property type="match status" value="1"/>
</dbReference>
<protein>
    <recommendedName>
        <fullName evidence="1">RNase H type-1 domain-containing protein</fullName>
    </recommendedName>
</protein>
<dbReference type="Proteomes" id="UP000828251">
    <property type="component" value="Unassembled WGS sequence"/>
</dbReference>
<dbReference type="CDD" id="cd06222">
    <property type="entry name" value="RNase_H_like"/>
    <property type="match status" value="1"/>
</dbReference>
<reference evidence="2 3" key="1">
    <citation type="journal article" date="2021" name="Plant Biotechnol. J.">
        <title>Multi-omics assisted identification of the key and species-specific regulatory components of drought-tolerant mechanisms in Gossypium stocksii.</title>
        <authorList>
            <person name="Yu D."/>
            <person name="Ke L."/>
            <person name="Zhang D."/>
            <person name="Wu Y."/>
            <person name="Sun Y."/>
            <person name="Mei J."/>
            <person name="Sun J."/>
            <person name="Sun Y."/>
        </authorList>
    </citation>
    <scope>NUCLEOTIDE SEQUENCE [LARGE SCALE GENOMIC DNA]</scope>
    <source>
        <strain evidence="3">cv. E1</strain>
        <tissue evidence="2">Leaf</tissue>
    </source>
</reference>
<accession>A0A9D4A607</accession>
<dbReference type="EMBL" id="JAIQCV010000006">
    <property type="protein sequence ID" value="KAH1091029.1"/>
    <property type="molecule type" value="Genomic_DNA"/>
</dbReference>
<dbReference type="AlphaFoldDB" id="A0A9D4A607"/>
<sequence>MDLSEFGSSYGLFSGVAYLQMLKGQGKIFGIAVLADFVDTNMRMCYMYLETALLLESFGTKLSQKKDYPDFYWSYEEVLKVSYSWAKQFSLASKVAFHKSHGYSHNFHVNSNWVSLKMDGSVRLKEGFATIGGFMCDHNDGWIMGYYRYLGNCTVVEVELWGILDGLNLILDGRFERVLIQTDNIKAVSAIQKRASRNSNSALQWRIQHISREENLVADSLAKSVRSRRLGLKLIEDPPLRI</sequence>
<dbReference type="PANTHER" id="PTHR47723">
    <property type="entry name" value="OS05G0353850 PROTEIN"/>
    <property type="match status" value="1"/>
</dbReference>
<gene>
    <name evidence="2" type="ORF">J1N35_018286</name>
</gene>
<dbReference type="GO" id="GO:0004523">
    <property type="term" value="F:RNA-DNA hybrid ribonuclease activity"/>
    <property type="evidence" value="ECO:0007669"/>
    <property type="project" value="InterPro"/>
</dbReference>
<dbReference type="GO" id="GO:0003676">
    <property type="term" value="F:nucleic acid binding"/>
    <property type="evidence" value="ECO:0007669"/>
    <property type="project" value="InterPro"/>
</dbReference>